<keyword evidence="2" id="KW-0812">Transmembrane</keyword>
<keyword evidence="2" id="KW-1133">Transmembrane helix</keyword>
<accession>A0A9P7XMP3</accession>
<feature type="transmembrane region" description="Helical" evidence="2">
    <location>
        <begin position="118"/>
        <end position="138"/>
    </location>
</feature>
<evidence type="ECO:0000256" key="2">
    <source>
        <dbReference type="SAM" id="Phobius"/>
    </source>
</evidence>
<sequence length="273" mass="29275">MATPCLFQLRHILIRPSTGPITVVRTFSSSAPFFYSRAKNSSSKAPTTTATGSGTNPWKKLTNSNNSSPYVPPANSVLAYVGPYASSLRQCKTVAFVFGACGCIAVPSTLFLGNTEHFLAIMAGVVSLSPSILLHALFRNEVTKIHVQGSLSTKTPAPTVTVSTKDALKLTLEKLNWRGVPQPSQVLSTNIFVQSETDKSVTWTTASATTPASATKPGSRQSPKVPSAAAAQVPRKETYRVNKQMMLSNPSFSFVMDQIEHQSRLSHGKATQS</sequence>
<feature type="transmembrane region" description="Helical" evidence="2">
    <location>
        <begin position="94"/>
        <end position="112"/>
    </location>
</feature>
<name>A0A9P7XMP3_9FUNG</name>
<dbReference type="AlphaFoldDB" id="A0A9P7XMP3"/>
<proteinExistence type="predicted"/>
<dbReference type="Proteomes" id="UP000707451">
    <property type="component" value="Unassembled WGS sequence"/>
</dbReference>
<keyword evidence="2" id="KW-0472">Membrane</keyword>
<gene>
    <name evidence="3" type="ORF">KI688_003975</name>
</gene>
<keyword evidence="4" id="KW-1185">Reference proteome</keyword>
<protein>
    <submittedName>
        <fullName evidence="3">Uncharacterized protein</fullName>
    </submittedName>
</protein>
<organism evidence="3 4">
    <name type="scientific">Linnemannia hyalina</name>
    <dbReference type="NCBI Taxonomy" id="64524"/>
    <lineage>
        <taxon>Eukaryota</taxon>
        <taxon>Fungi</taxon>
        <taxon>Fungi incertae sedis</taxon>
        <taxon>Mucoromycota</taxon>
        <taxon>Mortierellomycotina</taxon>
        <taxon>Mortierellomycetes</taxon>
        <taxon>Mortierellales</taxon>
        <taxon>Mortierellaceae</taxon>
        <taxon>Linnemannia</taxon>
    </lineage>
</organism>
<reference evidence="3" key="1">
    <citation type="submission" date="2021-06" db="EMBL/GenBank/DDBJ databases">
        <title>Genome Sequence of Mortierella hyaline Strain SCG-10, a Cold-Adapted, Nitrate-Reducing Fungus Isolated from Soil in Minnesota, USA.</title>
        <authorList>
            <person name="Aldossari N."/>
        </authorList>
    </citation>
    <scope>NUCLEOTIDE SEQUENCE</scope>
    <source>
        <strain evidence="3">SCG-10</strain>
    </source>
</reference>
<comment type="caution">
    <text evidence="3">The sequence shown here is derived from an EMBL/GenBank/DDBJ whole genome shotgun (WGS) entry which is preliminary data.</text>
</comment>
<evidence type="ECO:0000256" key="1">
    <source>
        <dbReference type="SAM" id="MobiDB-lite"/>
    </source>
</evidence>
<dbReference type="EMBL" id="JAHRHY010000015">
    <property type="protein sequence ID" value="KAG9063861.1"/>
    <property type="molecule type" value="Genomic_DNA"/>
</dbReference>
<evidence type="ECO:0000313" key="3">
    <source>
        <dbReference type="EMBL" id="KAG9063861.1"/>
    </source>
</evidence>
<feature type="region of interest" description="Disordered" evidence="1">
    <location>
        <begin position="204"/>
        <end position="237"/>
    </location>
</feature>
<feature type="compositionally biased region" description="Low complexity" evidence="1">
    <location>
        <begin position="204"/>
        <end position="215"/>
    </location>
</feature>
<feature type="region of interest" description="Disordered" evidence="1">
    <location>
        <begin position="38"/>
        <end position="67"/>
    </location>
</feature>
<evidence type="ECO:0000313" key="4">
    <source>
        <dbReference type="Proteomes" id="UP000707451"/>
    </source>
</evidence>
<dbReference type="OrthoDB" id="2378256at2759"/>